<accession>B8IFX8</accession>
<feature type="active site" description="Proton acceptor" evidence="4">
    <location>
        <position position="205"/>
    </location>
</feature>
<keyword evidence="1 4" id="KW-0378">Hydrolase</keyword>
<comment type="caution">
    <text evidence="4">Lacks conserved residue(s) required for the propagation of feature annotation.</text>
</comment>
<dbReference type="EMBL" id="CP001349">
    <property type="protein sequence ID" value="ACL59688.1"/>
    <property type="molecule type" value="Genomic_DNA"/>
</dbReference>
<dbReference type="InterPro" id="IPR002641">
    <property type="entry name" value="PNPLA_dom"/>
</dbReference>
<dbReference type="PANTHER" id="PTHR14226:SF57">
    <property type="entry name" value="BLR7027 PROTEIN"/>
    <property type="match status" value="1"/>
</dbReference>
<feature type="domain" description="PNPLA" evidence="5">
    <location>
        <begin position="14"/>
        <end position="218"/>
    </location>
</feature>
<proteinExistence type="predicted"/>
<dbReference type="InterPro" id="IPR021095">
    <property type="entry name" value="DUF3734"/>
</dbReference>
<dbReference type="Pfam" id="PF01734">
    <property type="entry name" value="Patatin"/>
    <property type="match status" value="1"/>
</dbReference>
<dbReference type="STRING" id="460265.Mnod_4826"/>
<dbReference type="GO" id="GO:0016042">
    <property type="term" value="P:lipid catabolic process"/>
    <property type="evidence" value="ECO:0007669"/>
    <property type="project" value="UniProtKB-UniRule"/>
</dbReference>
<dbReference type="InterPro" id="IPR016035">
    <property type="entry name" value="Acyl_Trfase/lysoPLipase"/>
</dbReference>
<dbReference type="HOGENOM" id="CLU_042894_0_0_5"/>
<keyword evidence="7" id="KW-1185">Reference proteome</keyword>
<dbReference type="PROSITE" id="PS51635">
    <property type="entry name" value="PNPLA"/>
    <property type="match status" value="1"/>
</dbReference>
<evidence type="ECO:0000256" key="4">
    <source>
        <dbReference type="PROSITE-ProRule" id="PRU01161"/>
    </source>
</evidence>
<dbReference type="KEGG" id="mno:Mnod_4826"/>
<evidence type="ECO:0000256" key="1">
    <source>
        <dbReference type="ARBA" id="ARBA00022801"/>
    </source>
</evidence>
<dbReference type="eggNOG" id="COG1752">
    <property type="taxonomic scope" value="Bacteria"/>
</dbReference>
<dbReference type="Gene3D" id="3.40.1090.10">
    <property type="entry name" value="Cytosolic phospholipase A2 catalytic domain"/>
    <property type="match status" value="2"/>
</dbReference>
<dbReference type="AlphaFoldDB" id="B8IFX8"/>
<dbReference type="RefSeq" id="WP_015931318.1">
    <property type="nucleotide sequence ID" value="NC_011894.1"/>
</dbReference>
<gene>
    <name evidence="6" type="ordered locus">Mnod_4826</name>
</gene>
<evidence type="ECO:0000313" key="7">
    <source>
        <dbReference type="Proteomes" id="UP000008207"/>
    </source>
</evidence>
<sequence length="356" mass="38640">MTEAITHFPPDIALVLGGGNALGAYLAGACDHLLAQGVEPRRIVGASIGAVTGALLAGNPPERRVPRLREFWAEAAIHTGRAPSEVLRLRQVYNGMHSALAALIGRPSIFRHRFPGLWSALPWMPNDTALYDLAPLRKTLERLVDFDRLNRGGIRLSICAVDLESGEEVVFDTARDVIGPAHILASTAILPAFPPVEIEGRLLCDPGYTNNVPIDLVLAEPPERDLLCIAVELFSLKAPRPRSLDAVLERAHDLVFASATRRTITGLQREYGLRERLTPGAPRATLLHLAYRAGLDEVSAKTLDFSPSSIRDRWEAGARDMSRGLARLRDAAPGSDLLAYLPVDGPLQARDPARPA</sequence>
<dbReference type="InterPro" id="IPR050301">
    <property type="entry name" value="NTE"/>
</dbReference>
<keyword evidence="3 4" id="KW-0443">Lipid metabolism</keyword>
<evidence type="ECO:0000259" key="5">
    <source>
        <dbReference type="PROSITE" id="PS51635"/>
    </source>
</evidence>
<dbReference type="OrthoDB" id="9807112at2"/>
<dbReference type="PANTHER" id="PTHR14226">
    <property type="entry name" value="NEUROPATHY TARGET ESTERASE/SWISS CHEESE D.MELANOGASTER"/>
    <property type="match status" value="1"/>
</dbReference>
<dbReference type="Proteomes" id="UP000008207">
    <property type="component" value="Chromosome"/>
</dbReference>
<dbReference type="GO" id="GO:0016787">
    <property type="term" value="F:hydrolase activity"/>
    <property type="evidence" value="ECO:0007669"/>
    <property type="project" value="UniProtKB-UniRule"/>
</dbReference>
<organism evidence="6 7">
    <name type="scientific">Methylobacterium nodulans (strain LMG 21967 / CNCM I-2342 / ORS 2060)</name>
    <dbReference type="NCBI Taxonomy" id="460265"/>
    <lineage>
        <taxon>Bacteria</taxon>
        <taxon>Pseudomonadati</taxon>
        <taxon>Pseudomonadota</taxon>
        <taxon>Alphaproteobacteria</taxon>
        <taxon>Hyphomicrobiales</taxon>
        <taxon>Methylobacteriaceae</taxon>
        <taxon>Methylobacterium</taxon>
    </lineage>
</organism>
<protein>
    <submittedName>
        <fullName evidence="6">Patatin</fullName>
    </submittedName>
</protein>
<evidence type="ECO:0000313" key="6">
    <source>
        <dbReference type="EMBL" id="ACL59688.1"/>
    </source>
</evidence>
<dbReference type="SUPFAM" id="SSF52151">
    <property type="entry name" value="FabD/lysophospholipase-like"/>
    <property type="match status" value="1"/>
</dbReference>
<evidence type="ECO:0000256" key="2">
    <source>
        <dbReference type="ARBA" id="ARBA00022963"/>
    </source>
</evidence>
<evidence type="ECO:0000256" key="3">
    <source>
        <dbReference type="ARBA" id="ARBA00023098"/>
    </source>
</evidence>
<keyword evidence="2 4" id="KW-0442">Lipid degradation</keyword>
<dbReference type="Pfam" id="PF12536">
    <property type="entry name" value="DUF3734"/>
    <property type="match status" value="1"/>
</dbReference>
<feature type="short sequence motif" description="GXSXG" evidence="4">
    <location>
        <begin position="45"/>
        <end position="49"/>
    </location>
</feature>
<reference evidence="6 7" key="1">
    <citation type="submission" date="2009-01" db="EMBL/GenBank/DDBJ databases">
        <title>Complete sequence of chromosome of Methylobacterium nodulans ORS 2060.</title>
        <authorList>
            <consortium name="US DOE Joint Genome Institute"/>
            <person name="Lucas S."/>
            <person name="Copeland A."/>
            <person name="Lapidus A."/>
            <person name="Glavina del Rio T."/>
            <person name="Dalin E."/>
            <person name="Tice H."/>
            <person name="Bruce D."/>
            <person name="Goodwin L."/>
            <person name="Pitluck S."/>
            <person name="Sims D."/>
            <person name="Brettin T."/>
            <person name="Detter J.C."/>
            <person name="Han C."/>
            <person name="Larimer F."/>
            <person name="Land M."/>
            <person name="Hauser L."/>
            <person name="Kyrpides N."/>
            <person name="Ivanova N."/>
            <person name="Marx C.J."/>
            <person name="Richardson P."/>
        </authorList>
    </citation>
    <scope>NUCLEOTIDE SEQUENCE [LARGE SCALE GENOMIC DNA]</scope>
    <source>
        <strain evidence="7">LMG 21967 / CNCM I-2342 / ORS 2060</strain>
    </source>
</reference>
<name>B8IFX8_METNO</name>
<feature type="active site" description="Nucleophile" evidence="4">
    <location>
        <position position="47"/>
    </location>
</feature>